<gene>
    <name evidence="1" type="ORF">E2562_017850</name>
</gene>
<reference evidence="1 2" key="1">
    <citation type="submission" date="2019-11" db="EMBL/GenBank/DDBJ databases">
        <title>Whole genome sequence of Oryza granulata.</title>
        <authorList>
            <person name="Li W."/>
        </authorList>
    </citation>
    <scope>NUCLEOTIDE SEQUENCE [LARGE SCALE GENOMIC DNA]</scope>
    <source>
        <strain evidence="2">cv. Menghai</strain>
        <tissue evidence="1">Leaf</tissue>
    </source>
</reference>
<evidence type="ECO:0000313" key="2">
    <source>
        <dbReference type="Proteomes" id="UP000479710"/>
    </source>
</evidence>
<accession>A0A6G1DXR9</accession>
<keyword evidence="2" id="KW-1185">Reference proteome</keyword>
<sequence length="66" mass="7177">MGIPRSRCGVTVLNHVPDFKLRVASALRVIVWVFMGNDVTLSARLAHPATERGCGWDTSTAPPPFT</sequence>
<dbReference type="AlphaFoldDB" id="A0A6G1DXR9"/>
<dbReference type="Proteomes" id="UP000479710">
    <property type="component" value="Unassembled WGS sequence"/>
</dbReference>
<dbReference type="EMBL" id="SPHZ02000005">
    <property type="protein sequence ID" value="KAF0917398.1"/>
    <property type="molecule type" value="Genomic_DNA"/>
</dbReference>
<proteinExistence type="predicted"/>
<organism evidence="1 2">
    <name type="scientific">Oryza meyeriana var. granulata</name>
    <dbReference type="NCBI Taxonomy" id="110450"/>
    <lineage>
        <taxon>Eukaryota</taxon>
        <taxon>Viridiplantae</taxon>
        <taxon>Streptophyta</taxon>
        <taxon>Embryophyta</taxon>
        <taxon>Tracheophyta</taxon>
        <taxon>Spermatophyta</taxon>
        <taxon>Magnoliopsida</taxon>
        <taxon>Liliopsida</taxon>
        <taxon>Poales</taxon>
        <taxon>Poaceae</taxon>
        <taxon>BOP clade</taxon>
        <taxon>Oryzoideae</taxon>
        <taxon>Oryzeae</taxon>
        <taxon>Oryzinae</taxon>
        <taxon>Oryza</taxon>
        <taxon>Oryza meyeriana</taxon>
    </lineage>
</organism>
<protein>
    <submittedName>
        <fullName evidence="1">Uncharacterized protein</fullName>
    </submittedName>
</protein>
<evidence type="ECO:0000313" key="1">
    <source>
        <dbReference type="EMBL" id="KAF0917398.1"/>
    </source>
</evidence>
<name>A0A6G1DXR9_9ORYZ</name>
<comment type="caution">
    <text evidence="1">The sequence shown here is derived from an EMBL/GenBank/DDBJ whole genome shotgun (WGS) entry which is preliminary data.</text>
</comment>